<organism evidence="1 2">
    <name type="scientific">Stieleria varia</name>
    <dbReference type="NCBI Taxonomy" id="2528005"/>
    <lineage>
        <taxon>Bacteria</taxon>
        <taxon>Pseudomonadati</taxon>
        <taxon>Planctomycetota</taxon>
        <taxon>Planctomycetia</taxon>
        <taxon>Pirellulales</taxon>
        <taxon>Pirellulaceae</taxon>
        <taxon>Stieleria</taxon>
    </lineage>
</organism>
<accession>A0A5C6B2D3</accession>
<proteinExistence type="predicted"/>
<protein>
    <submittedName>
        <fullName evidence="1">Uncharacterized protein</fullName>
    </submittedName>
</protein>
<keyword evidence="2" id="KW-1185">Reference proteome</keyword>
<evidence type="ECO:0000313" key="2">
    <source>
        <dbReference type="Proteomes" id="UP000320176"/>
    </source>
</evidence>
<evidence type="ECO:0000313" key="1">
    <source>
        <dbReference type="EMBL" id="TWU05572.1"/>
    </source>
</evidence>
<comment type="caution">
    <text evidence="1">The sequence shown here is derived from an EMBL/GenBank/DDBJ whole genome shotgun (WGS) entry which is preliminary data.</text>
</comment>
<dbReference type="EMBL" id="SJPN01000002">
    <property type="protein sequence ID" value="TWU05572.1"/>
    <property type="molecule type" value="Genomic_DNA"/>
</dbReference>
<sequence>MLCMTHCVQRNSGTLDVTESLLRKQSTGRKGERTVLRHAQHDLPILSPASRDCGFARSSQNPSCWPGQIL</sequence>
<reference evidence="1 2" key="1">
    <citation type="submission" date="2019-02" db="EMBL/GenBank/DDBJ databases">
        <title>Deep-cultivation of Planctomycetes and their phenomic and genomic characterization uncovers novel biology.</title>
        <authorList>
            <person name="Wiegand S."/>
            <person name="Jogler M."/>
            <person name="Boedeker C."/>
            <person name="Pinto D."/>
            <person name="Vollmers J."/>
            <person name="Rivas-Marin E."/>
            <person name="Kohn T."/>
            <person name="Peeters S.H."/>
            <person name="Heuer A."/>
            <person name="Rast P."/>
            <person name="Oberbeckmann S."/>
            <person name="Bunk B."/>
            <person name="Jeske O."/>
            <person name="Meyerdierks A."/>
            <person name="Storesund J.E."/>
            <person name="Kallscheuer N."/>
            <person name="Luecker S."/>
            <person name="Lage O.M."/>
            <person name="Pohl T."/>
            <person name="Merkel B.J."/>
            <person name="Hornburger P."/>
            <person name="Mueller R.-W."/>
            <person name="Bruemmer F."/>
            <person name="Labrenz M."/>
            <person name="Spormann A.M."/>
            <person name="Op Den Camp H."/>
            <person name="Overmann J."/>
            <person name="Amann R."/>
            <person name="Jetten M.S.M."/>
            <person name="Mascher T."/>
            <person name="Medema M.H."/>
            <person name="Devos D.P."/>
            <person name="Kaster A.-K."/>
            <person name="Ovreas L."/>
            <person name="Rohde M."/>
            <person name="Galperin M.Y."/>
            <person name="Jogler C."/>
        </authorList>
    </citation>
    <scope>NUCLEOTIDE SEQUENCE [LARGE SCALE GENOMIC DNA]</scope>
    <source>
        <strain evidence="1 2">Pla52n</strain>
    </source>
</reference>
<name>A0A5C6B2D3_9BACT</name>
<dbReference type="AlphaFoldDB" id="A0A5C6B2D3"/>
<gene>
    <name evidence="1" type="ORF">Pla52n_12860</name>
</gene>
<dbReference type="Proteomes" id="UP000320176">
    <property type="component" value="Unassembled WGS sequence"/>
</dbReference>